<dbReference type="InterPro" id="IPR032808">
    <property type="entry name" value="DoxX"/>
</dbReference>
<feature type="transmembrane region" description="Helical" evidence="5">
    <location>
        <begin position="59"/>
        <end position="78"/>
    </location>
</feature>
<evidence type="ECO:0000313" key="7">
    <source>
        <dbReference type="Proteomes" id="UP000219559"/>
    </source>
</evidence>
<keyword evidence="7" id="KW-1185">Reference proteome</keyword>
<gene>
    <name evidence="6" type="ORF">B7P33_04215</name>
</gene>
<evidence type="ECO:0000256" key="1">
    <source>
        <dbReference type="ARBA" id="ARBA00004141"/>
    </source>
</evidence>
<proteinExistence type="predicted"/>
<sequence>MKLTASPDWRYRLIRVSIGIIYIWFGALKFFPEVSPAEVLAKDTIDLLTLGLIPTQTSYLILALWETVLGLMLVIGLCPKCTITLALLHMLGTFMPLVLLSEVTFGSAPVSLTLVGQYIMKNLIIVAALLAIFPIRKPWFPQTKLG</sequence>
<evidence type="ECO:0000256" key="3">
    <source>
        <dbReference type="ARBA" id="ARBA00022989"/>
    </source>
</evidence>
<accession>A0A2A4GD19</accession>
<keyword evidence="2 5" id="KW-0812">Transmembrane</keyword>
<comment type="subcellular location">
    <subcellularLocation>
        <location evidence="1">Membrane</location>
        <topology evidence="1">Multi-pass membrane protein</topology>
    </subcellularLocation>
</comment>
<protein>
    <recommendedName>
        <fullName evidence="8">Doxx family protein</fullName>
    </recommendedName>
</protein>
<evidence type="ECO:0000256" key="5">
    <source>
        <dbReference type="SAM" id="Phobius"/>
    </source>
</evidence>
<keyword evidence="3 5" id="KW-1133">Transmembrane helix</keyword>
<keyword evidence="4 5" id="KW-0472">Membrane</keyword>
<organism evidence="6 7">
    <name type="scientific">Sediminicola luteus</name>
    <dbReference type="NCBI Taxonomy" id="319238"/>
    <lineage>
        <taxon>Bacteria</taxon>
        <taxon>Pseudomonadati</taxon>
        <taxon>Bacteroidota</taxon>
        <taxon>Flavobacteriia</taxon>
        <taxon>Flavobacteriales</taxon>
        <taxon>Flavobacteriaceae</taxon>
        <taxon>Sediminicola</taxon>
    </lineage>
</organism>
<feature type="transmembrane region" description="Helical" evidence="5">
    <location>
        <begin position="85"/>
        <end position="106"/>
    </location>
</feature>
<reference evidence="6 7" key="1">
    <citation type="submission" date="2017-04" db="EMBL/GenBank/DDBJ databases">
        <title>A new member of the family Flavobacteriaceae isolated from ascidians.</title>
        <authorList>
            <person name="Chen L."/>
        </authorList>
    </citation>
    <scope>NUCLEOTIDE SEQUENCE [LARGE SCALE GENOMIC DNA]</scope>
    <source>
        <strain evidence="6 7">HQA918</strain>
    </source>
</reference>
<evidence type="ECO:0000313" key="6">
    <source>
        <dbReference type="EMBL" id="PCE66507.1"/>
    </source>
</evidence>
<dbReference type="AlphaFoldDB" id="A0A2A4GD19"/>
<dbReference type="EMBL" id="NBWU01000001">
    <property type="protein sequence ID" value="PCE66507.1"/>
    <property type="molecule type" value="Genomic_DNA"/>
</dbReference>
<evidence type="ECO:0000256" key="2">
    <source>
        <dbReference type="ARBA" id="ARBA00022692"/>
    </source>
</evidence>
<dbReference type="GO" id="GO:0016020">
    <property type="term" value="C:membrane"/>
    <property type="evidence" value="ECO:0007669"/>
    <property type="project" value="UniProtKB-SubCell"/>
</dbReference>
<feature type="transmembrane region" description="Helical" evidence="5">
    <location>
        <begin position="118"/>
        <end position="135"/>
    </location>
</feature>
<dbReference type="RefSeq" id="WP_097442029.1">
    <property type="nucleotide sequence ID" value="NZ_NBWU01000001.1"/>
</dbReference>
<evidence type="ECO:0000256" key="4">
    <source>
        <dbReference type="ARBA" id="ARBA00023136"/>
    </source>
</evidence>
<dbReference type="OrthoDB" id="265224at2"/>
<dbReference type="Proteomes" id="UP000219559">
    <property type="component" value="Unassembled WGS sequence"/>
</dbReference>
<name>A0A2A4GD19_9FLAO</name>
<feature type="transmembrane region" description="Helical" evidence="5">
    <location>
        <begin position="12"/>
        <end position="31"/>
    </location>
</feature>
<comment type="caution">
    <text evidence="6">The sequence shown here is derived from an EMBL/GenBank/DDBJ whole genome shotgun (WGS) entry which is preliminary data.</text>
</comment>
<evidence type="ECO:0008006" key="8">
    <source>
        <dbReference type="Google" id="ProtNLM"/>
    </source>
</evidence>
<dbReference type="Pfam" id="PF07681">
    <property type="entry name" value="DoxX"/>
    <property type="match status" value="1"/>
</dbReference>